<dbReference type="AlphaFoldDB" id="A0A0F9I0C7"/>
<accession>A0A0F9I0C7</accession>
<dbReference type="EMBL" id="LAZR01013605">
    <property type="protein sequence ID" value="KKM21186.1"/>
    <property type="molecule type" value="Genomic_DNA"/>
</dbReference>
<organism evidence="1">
    <name type="scientific">marine sediment metagenome</name>
    <dbReference type="NCBI Taxonomy" id="412755"/>
    <lineage>
        <taxon>unclassified sequences</taxon>
        <taxon>metagenomes</taxon>
        <taxon>ecological metagenomes</taxon>
    </lineage>
</organism>
<proteinExistence type="predicted"/>
<gene>
    <name evidence="1" type="ORF">LCGC14_1637950</name>
</gene>
<comment type="caution">
    <text evidence="1">The sequence shown here is derived from an EMBL/GenBank/DDBJ whole genome shotgun (WGS) entry which is preliminary data.</text>
</comment>
<name>A0A0F9I0C7_9ZZZZ</name>
<sequence>MASIAYTSSQLANWIPEYQAAKALAALETSLVIAKTVWHDWQDDLAWGDVLNIPLLPNFGAADSVDTTATIT</sequence>
<evidence type="ECO:0000313" key="1">
    <source>
        <dbReference type="EMBL" id="KKM21186.1"/>
    </source>
</evidence>
<protein>
    <submittedName>
        <fullName evidence="1">Uncharacterized protein</fullName>
    </submittedName>
</protein>
<feature type="non-terminal residue" evidence="1">
    <location>
        <position position="72"/>
    </location>
</feature>
<reference evidence="1" key="1">
    <citation type="journal article" date="2015" name="Nature">
        <title>Complex archaea that bridge the gap between prokaryotes and eukaryotes.</title>
        <authorList>
            <person name="Spang A."/>
            <person name="Saw J.H."/>
            <person name="Jorgensen S.L."/>
            <person name="Zaremba-Niedzwiedzka K."/>
            <person name="Martijn J."/>
            <person name="Lind A.E."/>
            <person name="van Eijk R."/>
            <person name="Schleper C."/>
            <person name="Guy L."/>
            <person name="Ettema T.J."/>
        </authorList>
    </citation>
    <scope>NUCLEOTIDE SEQUENCE</scope>
</reference>